<sequence length="194" mass="22439">MDFIKDKPLSSCIKKLSMDDVGVVRIGENKHDPANDIDQGFNEFDEAANDFDLGLYQQILQSNSTVNMEVNEENVDDEVNEGEDNVVNMKFDEVANEFDLELYQHILQSNFAVNMEVNEHNVDNEVHEGEDNAVNMEVTKELNEMNKFIEFIEMNEINEENVDVEVHEIKENVEIRDFAVDDEIKDEDKTETNE</sequence>
<organism evidence="1 2">
    <name type="scientific">Lactuca saligna</name>
    <name type="common">Willowleaf lettuce</name>
    <dbReference type="NCBI Taxonomy" id="75948"/>
    <lineage>
        <taxon>Eukaryota</taxon>
        <taxon>Viridiplantae</taxon>
        <taxon>Streptophyta</taxon>
        <taxon>Embryophyta</taxon>
        <taxon>Tracheophyta</taxon>
        <taxon>Spermatophyta</taxon>
        <taxon>Magnoliopsida</taxon>
        <taxon>eudicotyledons</taxon>
        <taxon>Gunneridae</taxon>
        <taxon>Pentapetalae</taxon>
        <taxon>asterids</taxon>
        <taxon>campanulids</taxon>
        <taxon>Asterales</taxon>
        <taxon>Asteraceae</taxon>
        <taxon>Cichorioideae</taxon>
        <taxon>Cichorieae</taxon>
        <taxon>Lactucinae</taxon>
        <taxon>Lactuca</taxon>
    </lineage>
</organism>
<accession>A0AA35VND1</accession>
<dbReference type="EMBL" id="OX465086">
    <property type="protein sequence ID" value="CAI9263188.1"/>
    <property type="molecule type" value="Genomic_DNA"/>
</dbReference>
<proteinExistence type="predicted"/>
<dbReference type="AlphaFoldDB" id="A0AA35VND1"/>
<evidence type="ECO:0000313" key="1">
    <source>
        <dbReference type="EMBL" id="CAI9263188.1"/>
    </source>
</evidence>
<evidence type="ECO:0000313" key="2">
    <source>
        <dbReference type="Proteomes" id="UP001177003"/>
    </source>
</evidence>
<gene>
    <name evidence="1" type="ORF">LSALG_LOCUS3888</name>
</gene>
<keyword evidence="2" id="KW-1185">Reference proteome</keyword>
<reference evidence="1" key="1">
    <citation type="submission" date="2023-04" db="EMBL/GenBank/DDBJ databases">
        <authorList>
            <person name="Vijverberg K."/>
            <person name="Xiong W."/>
            <person name="Schranz E."/>
        </authorList>
    </citation>
    <scope>NUCLEOTIDE SEQUENCE</scope>
</reference>
<name>A0AA35VND1_LACSI</name>
<protein>
    <submittedName>
        <fullName evidence="1">Uncharacterized protein</fullName>
    </submittedName>
</protein>
<dbReference type="Proteomes" id="UP001177003">
    <property type="component" value="Chromosome 0"/>
</dbReference>